<dbReference type="EMBL" id="JAFVMH010000007">
    <property type="protein sequence ID" value="MBO1326179.1"/>
    <property type="molecule type" value="Genomic_DNA"/>
</dbReference>
<proteinExistence type="predicted"/>
<reference evidence="2" key="1">
    <citation type="submission" date="2021-03" db="EMBL/GenBank/DDBJ databases">
        <title>The complete genome sequence of Acetobacter sp. TBRC 12339.</title>
        <authorList>
            <person name="Charoenyingcharoen P."/>
            <person name="Yukphan P."/>
        </authorList>
    </citation>
    <scope>NUCLEOTIDE SEQUENCE</scope>
    <source>
        <strain evidence="2">TBRC 12339</strain>
    </source>
</reference>
<dbReference type="Proteomes" id="UP000664073">
    <property type="component" value="Unassembled WGS sequence"/>
</dbReference>
<keyword evidence="3" id="KW-1185">Reference proteome</keyword>
<dbReference type="AlphaFoldDB" id="A0A939HR26"/>
<comment type="caution">
    <text evidence="2">The sequence shown here is derived from an EMBL/GenBank/DDBJ whole genome shotgun (WGS) entry which is preliminary data.</text>
</comment>
<organism evidence="2 3">
    <name type="scientific">Acetobacter garciniae</name>
    <dbReference type="NCBI Taxonomy" id="2817435"/>
    <lineage>
        <taxon>Bacteria</taxon>
        <taxon>Pseudomonadati</taxon>
        <taxon>Pseudomonadota</taxon>
        <taxon>Alphaproteobacteria</taxon>
        <taxon>Acetobacterales</taxon>
        <taxon>Acetobacteraceae</taxon>
        <taxon>Acetobacter</taxon>
    </lineage>
</organism>
<accession>A0A939HR26</accession>
<evidence type="ECO:0000313" key="2">
    <source>
        <dbReference type="EMBL" id="MBO1326179.1"/>
    </source>
</evidence>
<feature type="non-terminal residue" evidence="2">
    <location>
        <position position="98"/>
    </location>
</feature>
<gene>
    <name evidence="2" type="ORF">J2D77_13565</name>
</gene>
<feature type="region of interest" description="Disordered" evidence="1">
    <location>
        <begin position="55"/>
        <end position="98"/>
    </location>
</feature>
<sequence>MSSAPDLYSPDPALPAAPRTVRLRVVSRRERKRFVLLGTLGAVWSASLSYGFGQTPAGTAPAPSASPVTAPPMGTAPTAAAPVPAATSGAPAPAAVPW</sequence>
<protein>
    <submittedName>
        <fullName evidence="2">Uncharacterized protein</fullName>
    </submittedName>
</protein>
<name>A0A939HR26_9PROT</name>
<evidence type="ECO:0000256" key="1">
    <source>
        <dbReference type="SAM" id="MobiDB-lite"/>
    </source>
</evidence>
<evidence type="ECO:0000313" key="3">
    <source>
        <dbReference type="Proteomes" id="UP000664073"/>
    </source>
</evidence>